<dbReference type="PANTHER" id="PTHR43807:SF20">
    <property type="entry name" value="FI04487P"/>
    <property type="match status" value="1"/>
</dbReference>
<dbReference type="AlphaFoldDB" id="A0A9P1NQK1"/>
<geneLocation type="plasmid" evidence="6 7">
    <name>AZOBR_p2</name>
</geneLocation>
<organism evidence="6 7">
    <name type="scientific">Azospirillum baldaniorum</name>
    <dbReference type="NCBI Taxonomy" id="1064539"/>
    <lineage>
        <taxon>Bacteria</taxon>
        <taxon>Pseudomonadati</taxon>
        <taxon>Pseudomonadota</taxon>
        <taxon>Alphaproteobacteria</taxon>
        <taxon>Rhodospirillales</taxon>
        <taxon>Azospirillaceae</taxon>
        <taxon>Azospirillum</taxon>
    </lineage>
</organism>
<dbReference type="RefSeq" id="WP_014242410.1">
    <property type="nucleotide sequence ID" value="NC_016618.1"/>
</dbReference>
<dbReference type="SUPFAM" id="SSF53383">
    <property type="entry name" value="PLP-dependent transferases"/>
    <property type="match status" value="2"/>
</dbReference>
<dbReference type="Pfam" id="PF00155">
    <property type="entry name" value="Aminotran_1_2"/>
    <property type="match status" value="1"/>
</dbReference>
<reference evidence="6 7" key="1">
    <citation type="journal article" date="2011" name="PLoS Genet.">
        <title>Azospirillum genomes reveal transition of bacteria from aquatic to terrestrial environments.</title>
        <authorList>
            <person name="Wisniewski-Dye F."/>
            <person name="Borziak K."/>
            <person name="Khalsa-Moyers G."/>
            <person name="Alexandre G."/>
            <person name="Sukharnikov L.O."/>
            <person name="Wuichet K."/>
            <person name="Hurst G.B."/>
            <person name="McDonald W.H."/>
            <person name="Robertson J.S."/>
            <person name="Barbe V."/>
            <person name="Calteau A."/>
            <person name="Rouy Z."/>
            <person name="Mangenot S."/>
            <person name="Prigent-Combaret C."/>
            <person name="Normand P."/>
            <person name="Boyer M."/>
            <person name="Siguier P."/>
            <person name="Dessaux Y."/>
            <person name="Elmerich C."/>
            <person name="Condemine G."/>
            <person name="Krishnen G."/>
            <person name="Kennedy I."/>
            <person name="Paterson A.H."/>
            <person name="Gonzalez V."/>
            <person name="Mavingui P."/>
            <person name="Zhulin I.B."/>
        </authorList>
    </citation>
    <scope>NUCLEOTIDE SEQUENCE [LARGE SCALE GENOMIC DNA]</scope>
    <source>
        <strain evidence="6 7">Sp245</strain>
    </source>
</reference>
<keyword evidence="4" id="KW-0663">Pyridoxal phosphate</keyword>
<dbReference type="InterPro" id="IPR015421">
    <property type="entry name" value="PyrdxlP-dep_Trfase_major"/>
</dbReference>
<evidence type="ECO:0000256" key="4">
    <source>
        <dbReference type="ARBA" id="ARBA00022898"/>
    </source>
</evidence>
<keyword evidence="3" id="KW-0808">Transferase</keyword>
<dbReference type="GO" id="GO:0005737">
    <property type="term" value="C:cytoplasm"/>
    <property type="evidence" value="ECO:0007669"/>
    <property type="project" value="TreeGrafter"/>
</dbReference>
<dbReference type="InterPro" id="IPR015422">
    <property type="entry name" value="PyrdxlP-dep_Trfase_small"/>
</dbReference>
<dbReference type="EMBL" id="HE577329">
    <property type="protein sequence ID" value="CCD02082.1"/>
    <property type="molecule type" value="Genomic_DNA"/>
</dbReference>
<evidence type="ECO:0000259" key="5">
    <source>
        <dbReference type="Pfam" id="PF00155"/>
    </source>
</evidence>
<dbReference type="GO" id="GO:0016212">
    <property type="term" value="F:kynurenine-oxoglutarate transaminase activity"/>
    <property type="evidence" value="ECO:0007669"/>
    <property type="project" value="TreeGrafter"/>
</dbReference>
<dbReference type="Proteomes" id="UP000007319">
    <property type="component" value="Plasmid AZOBR_p2"/>
</dbReference>
<comment type="cofactor">
    <cofactor evidence="1">
        <name>pyridoxal 5'-phosphate</name>
        <dbReference type="ChEBI" id="CHEBI:597326"/>
    </cofactor>
</comment>
<proteinExistence type="predicted"/>
<sequence>MSPALRRAVAEANRRFWNIDADWATEVLVTAGATEALADCFFGLLEPPHLQAAVAFGLGMEDSYFHGLQATFQHNRDQLADGLRKFGFSALDCGATYFLCVEIGGLDRDGDGFAFCRRLVAESGVAAAPVSSVYAERDMTSLIRLCSAKRLPLLHEALERLADWRNRERRTGRLLNKLYK</sequence>
<dbReference type="Gene3D" id="3.90.1150.10">
    <property type="entry name" value="Aspartate Aminotransferase, domain 1"/>
    <property type="match status" value="1"/>
</dbReference>
<keyword evidence="7" id="KW-1185">Reference proteome</keyword>
<dbReference type="InterPro" id="IPR015424">
    <property type="entry name" value="PyrdxlP-dep_Trfase"/>
</dbReference>
<evidence type="ECO:0000256" key="3">
    <source>
        <dbReference type="ARBA" id="ARBA00022679"/>
    </source>
</evidence>
<name>A0A9P1NQK1_9PROT</name>
<protein>
    <recommendedName>
        <fullName evidence="5">Aminotransferase class I/classII large domain-containing protein</fullName>
    </recommendedName>
</protein>
<keyword evidence="2" id="KW-0032">Aminotransferase</keyword>
<accession>A0A9P1NQK1</accession>
<dbReference type="InterPro" id="IPR004839">
    <property type="entry name" value="Aminotransferase_I/II_large"/>
</dbReference>
<evidence type="ECO:0000256" key="1">
    <source>
        <dbReference type="ARBA" id="ARBA00001933"/>
    </source>
</evidence>
<dbReference type="GO" id="GO:0030170">
    <property type="term" value="F:pyridoxal phosphate binding"/>
    <property type="evidence" value="ECO:0007669"/>
    <property type="project" value="InterPro"/>
</dbReference>
<dbReference type="InterPro" id="IPR051326">
    <property type="entry name" value="Kynurenine-oxoglutarate_AT"/>
</dbReference>
<gene>
    <name evidence="6" type="ORF">AZOBR_p270278</name>
</gene>
<dbReference type="Gene3D" id="3.40.640.10">
    <property type="entry name" value="Type I PLP-dependent aspartate aminotransferase-like (Major domain)"/>
    <property type="match status" value="1"/>
</dbReference>
<dbReference type="KEGG" id="abs:AZOBR_p270278"/>
<evidence type="ECO:0000313" key="7">
    <source>
        <dbReference type="Proteomes" id="UP000007319"/>
    </source>
</evidence>
<keyword evidence="6" id="KW-0614">Plasmid</keyword>
<evidence type="ECO:0000313" key="6">
    <source>
        <dbReference type="EMBL" id="CCD02082.1"/>
    </source>
</evidence>
<feature type="domain" description="Aminotransferase class I/classII large" evidence="5">
    <location>
        <begin position="47"/>
        <end position="160"/>
    </location>
</feature>
<evidence type="ECO:0000256" key="2">
    <source>
        <dbReference type="ARBA" id="ARBA00022576"/>
    </source>
</evidence>
<dbReference type="PANTHER" id="PTHR43807">
    <property type="entry name" value="FI04487P"/>
    <property type="match status" value="1"/>
</dbReference>